<evidence type="ECO:0000313" key="1">
    <source>
        <dbReference type="EMBL" id="KAL2486484.1"/>
    </source>
</evidence>
<gene>
    <name evidence="1" type="ORF">Adt_31240</name>
</gene>
<evidence type="ECO:0000313" key="2">
    <source>
        <dbReference type="Proteomes" id="UP001604336"/>
    </source>
</evidence>
<dbReference type="AlphaFoldDB" id="A0ABD1RDH6"/>
<name>A0ABD1RDH6_9LAMI</name>
<dbReference type="Proteomes" id="UP001604336">
    <property type="component" value="Unassembled WGS sequence"/>
</dbReference>
<dbReference type="EMBL" id="JBFOLK010000009">
    <property type="protein sequence ID" value="KAL2486484.1"/>
    <property type="molecule type" value="Genomic_DNA"/>
</dbReference>
<reference evidence="2" key="1">
    <citation type="submission" date="2024-07" db="EMBL/GenBank/DDBJ databases">
        <title>Two chromosome-level genome assemblies of Korean endemic species Abeliophyllum distichum and Forsythia ovata (Oleaceae).</title>
        <authorList>
            <person name="Jang H."/>
        </authorList>
    </citation>
    <scope>NUCLEOTIDE SEQUENCE [LARGE SCALE GENOMIC DNA]</scope>
</reference>
<comment type="caution">
    <text evidence="1">The sequence shown here is derived from an EMBL/GenBank/DDBJ whole genome shotgun (WGS) entry which is preliminary data.</text>
</comment>
<organism evidence="1 2">
    <name type="scientific">Abeliophyllum distichum</name>
    <dbReference type="NCBI Taxonomy" id="126358"/>
    <lineage>
        <taxon>Eukaryota</taxon>
        <taxon>Viridiplantae</taxon>
        <taxon>Streptophyta</taxon>
        <taxon>Embryophyta</taxon>
        <taxon>Tracheophyta</taxon>
        <taxon>Spermatophyta</taxon>
        <taxon>Magnoliopsida</taxon>
        <taxon>eudicotyledons</taxon>
        <taxon>Gunneridae</taxon>
        <taxon>Pentapetalae</taxon>
        <taxon>asterids</taxon>
        <taxon>lamiids</taxon>
        <taxon>Lamiales</taxon>
        <taxon>Oleaceae</taxon>
        <taxon>Forsythieae</taxon>
        <taxon>Abeliophyllum</taxon>
    </lineage>
</organism>
<keyword evidence="2" id="KW-1185">Reference proteome</keyword>
<protein>
    <submittedName>
        <fullName evidence="1">Uncharacterized protein</fullName>
    </submittedName>
</protein>
<accession>A0ABD1RDH6</accession>
<sequence>MQPTTKENNHCKNCINFGRVSPNVGGTKQGKRTSSRSVSVFDRLGDKAVSHQRKSRVFEGQKVESVPRNAPYILDYYYDDEENGPTTSCELDDEDEDLNFSKKIWSIFVSQGFVRPKLEKYTGRGDPIYRIADYKSEMKLKTCHPH</sequence>
<proteinExistence type="predicted"/>